<sequence length="125" mass="14151">MSGTQKKLNLLAKSAKSCVDQCPSCSQANMLNTCPFLGQADELHNFQDKAWIMQAARKAQSLVYKGAKIMIFKVFSTVVVQRRQEFYKSLKREGSSSLCCIQLCSELSTTDWSESLNILKKWLNF</sequence>
<dbReference type="Proteomes" id="UP001345963">
    <property type="component" value="Unassembled WGS sequence"/>
</dbReference>
<dbReference type="Gene3D" id="3.30.70.1820">
    <property type="entry name" value="L1 transposable element, RRM domain"/>
    <property type="match status" value="1"/>
</dbReference>
<keyword evidence="2" id="KW-1185">Reference proteome</keyword>
<dbReference type="EMBL" id="JAHUTI010060389">
    <property type="protein sequence ID" value="MED6251837.1"/>
    <property type="molecule type" value="Genomic_DNA"/>
</dbReference>
<gene>
    <name evidence="1" type="ORF">ATANTOWER_003561</name>
</gene>
<organism evidence="1 2">
    <name type="scientific">Ataeniobius toweri</name>
    <dbReference type="NCBI Taxonomy" id="208326"/>
    <lineage>
        <taxon>Eukaryota</taxon>
        <taxon>Metazoa</taxon>
        <taxon>Chordata</taxon>
        <taxon>Craniata</taxon>
        <taxon>Vertebrata</taxon>
        <taxon>Euteleostomi</taxon>
        <taxon>Actinopterygii</taxon>
        <taxon>Neopterygii</taxon>
        <taxon>Teleostei</taxon>
        <taxon>Neoteleostei</taxon>
        <taxon>Acanthomorphata</taxon>
        <taxon>Ovalentaria</taxon>
        <taxon>Atherinomorphae</taxon>
        <taxon>Cyprinodontiformes</taxon>
        <taxon>Goodeidae</taxon>
        <taxon>Ataeniobius</taxon>
    </lineage>
</organism>
<protein>
    <submittedName>
        <fullName evidence="1">Uncharacterized protein</fullName>
    </submittedName>
</protein>
<proteinExistence type="predicted"/>
<evidence type="ECO:0000313" key="2">
    <source>
        <dbReference type="Proteomes" id="UP001345963"/>
    </source>
</evidence>
<comment type="caution">
    <text evidence="1">The sequence shown here is derived from an EMBL/GenBank/DDBJ whole genome shotgun (WGS) entry which is preliminary data.</text>
</comment>
<accession>A0ABU7BMG0</accession>
<name>A0ABU7BMG0_9TELE</name>
<reference evidence="1 2" key="1">
    <citation type="submission" date="2021-07" db="EMBL/GenBank/DDBJ databases">
        <authorList>
            <person name="Palmer J.M."/>
        </authorList>
    </citation>
    <scope>NUCLEOTIDE SEQUENCE [LARGE SCALE GENOMIC DNA]</scope>
    <source>
        <strain evidence="1 2">AT_MEX2019</strain>
        <tissue evidence="1">Muscle</tissue>
    </source>
</reference>
<evidence type="ECO:0000313" key="1">
    <source>
        <dbReference type="EMBL" id="MED6251837.1"/>
    </source>
</evidence>